<evidence type="ECO:0000313" key="1">
    <source>
        <dbReference type="EMBL" id="AVA31194.1"/>
    </source>
</evidence>
<sequence length="243" mass="28488">MPNYTIERVNLMWNAVAYNDSRRFCFLTTTSRWIHPKTYFNNALELHSFILKNKVSDVHVKPLDDGNREWIIDADYKNFTSKEDLMLKINIGATAFLFFYTPLNVSQILFSGNRGFHIWLKFTDTFKLSSNKEVRENRYKVFVKPNKLDVNNIKPGSFAYCVRKAVSVYIDKIPKTDVTDLCQLTLLYWPEVDREIFCYSSKQIRAPFSYNCKGSKFSRCILNELIEKIQCFHGYGTCINSLL</sequence>
<dbReference type="Proteomes" id="UP000297028">
    <property type="component" value="Segment"/>
</dbReference>
<name>A0A2L0WU75_9ABAC</name>
<dbReference type="Gene3D" id="3.90.920.10">
    <property type="entry name" value="DNA primase, PRIM domain"/>
    <property type="match status" value="1"/>
</dbReference>
<proteinExistence type="predicted"/>
<dbReference type="SUPFAM" id="SSF56747">
    <property type="entry name" value="Prim-pol domain"/>
    <property type="match status" value="1"/>
</dbReference>
<evidence type="ECO:0000313" key="2">
    <source>
        <dbReference type="Proteomes" id="UP000297028"/>
    </source>
</evidence>
<keyword evidence="2" id="KW-1185">Reference proteome</keyword>
<dbReference type="EMBL" id="MF143631">
    <property type="protein sequence ID" value="AVA31194.1"/>
    <property type="molecule type" value="Genomic_DNA"/>
</dbReference>
<organism evidence="1 2">
    <name type="scientific">Oxyplax ochracea nucleopolyhedrovirus</name>
    <dbReference type="NCBI Taxonomy" id="2083176"/>
    <lineage>
        <taxon>Viruses</taxon>
        <taxon>Viruses incertae sedis</taxon>
        <taxon>Naldaviricetes</taxon>
        <taxon>Lefavirales</taxon>
        <taxon>Baculoviridae</taxon>
        <taxon>Alphabaculovirus</taxon>
        <taxon>Alphabaculovirus oxochraceae</taxon>
    </lineage>
</organism>
<accession>A0A2L0WU75</accession>
<reference evidence="1 2" key="1">
    <citation type="journal article" date="2018" name="PLoS ONE">
        <title>Genome analysis of a novel Group I alphabaculovirus obtained from Oxyplax ochracea.</title>
        <authorList>
            <person name="Wang J."/>
            <person name="Hou D."/>
            <person name="Wang Q."/>
            <person name="Kuang W."/>
            <person name="Zhang L."/>
            <person name="Li J."/>
            <person name="Shen S."/>
            <person name="Deng F."/>
            <person name="Wang H."/>
            <person name="Hu Z."/>
            <person name="Wang M."/>
        </authorList>
    </citation>
    <scope>NUCLEOTIDE SEQUENCE [LARGE SCALE GENOMIC DNA]</scope>
    <source>
        <strain evidence="1">435</strain>
    </source>
</reference>
<gene>
    <name evidence="1" type="ORF">Oxoc_ORF95</name>
</gene>
<dbReference type="InterPro" id="IPR016658">
    <property type="entry name" value="DNA_primase_LEF1"/>
</dbReference>
<protein>
    <submittedName>
        <fullName evidence="1">Lef1</fullName>
    </submittedName>
</protein>
<dbReference type="PIRSF" id="PIRSF016433">
    <property type="entry name" value="Viral_DNA_prim"/>
    <property type="match status" value="1"/>
</dbReference>